<proteinExistence type="predicted"/>
<dbReference type="SMR" id="A9WSC1"/>
<dbReference type="SUPFAM" id="SSF51735">
    <property type="entry name" value="NAD(P)-binding Rossmann-fold domains"/>
    <property type="match status" value="1"/>
</dbReference>
<gene>
    <name evidence="4" type="ordered locus">RSal33209_1976</name>
</gene>
<dbReference type="InterPro" id="IPR046346">
    <property type="entry name" value="Aminoacid_DH-like_N_sf"/>
</dbReference>
<dbReference type="EC" id="1.1.1.25" evidence="4"/>
<dbReference type="InterPro" id="IPR022893">
    <property type="entry name" value="Shikimate_DH_fam"/>
</dbReference>
<dbReference type="SUPFAM" id="SSF53223">
    <property type="entry name" value="Aminoacid dehydrogenase-like, N-terminal domain"/>
    <property type="match status" value="1"/>
</dbReference>
<dbReference type="GO" id="GO:0005829">
    <property type="term" value="C:cytosol"/>
    <property type="evidence" value="ECO:0007669"/>
    <property type="project" value="TreeGrafter"/>
</dbReference>
<dbReference type="STRING" id="288705.RSal33209_1976"/>
<dbReference type="KEGG" id="rsa:RSal33209_1976"/>
<dbReference type="Gene3D" id="3.40.50.720">
    <property type="entry name" value="NAD(P)-binding Rossmann-like Domain"/>
    <property type="match status" value="1"/>
</dbReference>
<dbReference type="InterPro" id="IPR036291">
    <property type="entry name" value="NAD(P)-bd_dom_sf"/>
</dbReference>
<dbReference type="InterPro" id="IPR013708">
    <property type="entry name" value="Shikimate_DH-bd_N"/>
</dbReference>
<keyword evidence="4" id="KW-0560">Oxidoreductase</keyword>
<dbReference type="RefSeq" id="WP_012245379.1">
    <property type="nucleotide sequence ID" value="NC_010168.1"/>
</dbReference>
<dbReference type="NCBIfam" id="NF001311">
    <property type="entry name" value="PRK00258.1-3"/>
    <property type="match status" value="1"/>
</dbReference>
<evidence type="ECO:0000256" key="1">
    <source>
        <dbReference type="ARBA" id="ARBA00004871"/>
    </source>
</evidence>
<dbReference type="AlphaFoldDB" id="A9WSC1"/>
<dbReference type="GO" id="GO:0019632">
    <property type="term" value="P:shikimate metabolic process"/>
    <property type="evidence" value="ECO:0007669"/>
    <property type="project" value="TreeGrafter"/>
</dbReference>
<dbReference type="eggNOG" id="COG0169">
    <property type="taxonomic scope" value="Bacteria"/>
</dbReference>
<dbReference type="HOGENOM" id="CLU_044063_0_0_11"/>
<evidence type="ECO:0000256" key="2">
    <source>
        <dbReference type="ARBA" id="ARBA00023141"/>
    </source>
</evidence>
<dbReference type="Gene3D" id="3.40.50.10860">
    <property type="entry name" value="Leucine Dehydrogenase, chain A, domain 1"/>
    <property type="match status" value="1"/>
</dbReference>
<organism evidence="4 5">
    <name type="scientific">Renibacterium salmoninarum (strain ATCC 33209 / DSM 20767 / JCM 11484 / NBRC 15589 / NCIMB 2235)</name>
    <dbReference type="NCBI Taxonomy" id="288705"/>
    <lineage>
        <taxon>Bacteria</taxon>
        <taxon>Bacillati</taxon>
        <taxon>Actinomycetota</taxon>
        <taxon>Actinomycetes</taxon>
        <taxon>Micrococcales</taxon>
        <taxon>Micrococcaceae</taxon>
        <taxon>Renibacterium</taxon>
    </lineage>
</organism>
<keyword evidence="2" id="KW-0028">Amino-acid biosynthesis</keyword>
<evidence type="ECO:0000259" key="3">
    <source>
        <dbReference type="Pfam" id="PF08501"/>
    </source>
</evidence>
<accession>A9WSC1</accession>
<dbReference type="PANTHER" id="PTHR21089">
    <property type="entry name" value="SHIKIMATE DEHYDROGENASE"/>
    <property type="match status" value="1"/>
</dbReference>
<dbReference type="GO" id="GO:0009073">
    <property type="term" value="P:aromatic amino acid family biosynthetic process"/>
    <property type="evidence" value="ECO:0007669"/>
    <property type="project" value="UniProtKB-KW"/>
</dbReference>
<keyword evidence="5" id="KW-1185">Reference proteome</keyword>
<dbReference type="GO" id="GO:0009423">
    <property type="term" value="P:chorismate biosynthetic process"/>
    <property type="evidence" value="ECO:0007669"/>
    <property type="project" value="TreeGrafter"/>
</dbReference>
<dbReference type="PANTHER" id="PTHR21089:SF1">
    <property type="entry name" value="BIFUNCTIONAL 3-DEHYDROQUINATE DEHYDRATASE_SHIKIMATE DEHYDROGENASE, CHLOROPLASTIC"/>
    <property type="match status" value="1"/>
</dbReference>
<dbReference type="GO" id="GO:0050661">
    <property type="term" value="F:NADP binding"/>
    <property type="evidence" value="ECO:0007669"/>
    <property type="project" value="TreeGrafter"/>
</dbReference>
<dbReference type="GO" id="GO:0004764">
    <property type="term" value="F:shikimate 3-dehydrogenase (NADP+) activity"/>
    <property type="evidence" value="ECO:0007669"/>
    <property type="project" value="UniProtKB-EC"/>
</dbReference>
<evidence type="ECO:0000313" key="4">
    <source>
        <dbReference type="EMBL" id="ABY23709.1"/>
    </source>
</evidence>
<dbReference type="Pfam" id="PF08501">
    <property type="entry name" value="Shikimate_dh_N"/>
    <property type="match status" value="1"/>
</dbReference>
<feature type="domain" description="Shikimate dehydrogenase substrate binding N-terminal" evidence="3">
    <location>
        <begin position="7"/>
        <end position="90"/>
    </location>
</feature>
<evidence type="ECO:0000313" key="5">
    <source>
        <dbReference type="Proteomes" id="UP000002007"/>
    </source>
</evidence>
<protein>
    <submittedName>
        <fullName evidence="4">Shikimate 5-dehydrogenase</fullName>
        <ecNumber evidence="4">1.1.1.25</ecNumber>
    </submittedName>
</protein>
<dbReference type="Proteomes" id="UP000002007">
    <property type="component" value="Chromosome"/>
</dbReference>
<sequence length="278" mass="29257">MQLKAAVIGHPIAHSKSPALHRAAYELLGANISYQLVDLAPGKLAEFVNRVRAEGDWAGVSVTMPHKAAMLALVDEIDQNVRSLGVLNTVVVDQPSGKLRAMNTDVAGIVHALAQAGLSQLHRGSVLGGGGTALAALAALKQIGALAATVYLRDKIKSTELNAFAASAGLILAVRSFDELVDGFEPAELLISTLPPKAADSLVPLLVDAAPMLLDVAYDPWPSSLAQAFTQRGGVVVSGLEMLMYQAVQQVAAFTRQDLRGRVDVINVMCDSIGLPRR</sequence>
<name>A9WSC1_RENSM</name>
<dbReference type="EMBL" id="CP000910">
    <property type="protein sequence ID" value="ABY23709.1"/>
    <property type="molecule type" value="Genomic_DNA"/>
</dbReference>
<keyword evidence="2" id="KW-0057">Aromatic amino acid biosynthesis</keyword>
<reference evidence="5" key="1">
    <citation type="journal article" date="2008" name="J. Bacteriol.">
        <title>Genome sequence of the fish pathogen Renibacterium salmoninarum suggests reductive evolution away from an environmental Arthrobacter ancestor.</title>
        <authorList>
            <person name="Wiens G.D."/>
            <person name="Rockey D.D."/>
            <person name="Wu Z."/>
            <person name="Chang J."/>
            <person name="Levy R."/>
            <person name="Crane S."/>
            <person name="Chen D.S."/>
            <person name="Capri G.R."/>
            <person name="Burnett J.R."/>
            <person name="Sudheesh P.S."/>
            <person name="Schipma M.J."/>
            <person name="Burd H."/>
            <person name="Bhattacharyya A."/>
            <person name="Rhodes L.D."/>
            <person name="Kaul R."/>
            <person name="Strom M.S."/>
        </authorList>
    </citation>
    <scope>NUCLEOTIDE SEQUENCE [LARGE SCALE GENOMIC DNA]</scope>
    <source>
        <strain evidence="5">ATCC 33209 / DSM 20767 / JCM 11484 / NBRC 15589 / NCIMB 2235</strain>
    </source>
</reference>
<comment type="pathway">
    <text evidence="1">Metabolic intermediate biosynthesis; chorismate biosynthesis; chorismate from D-erythrose 4-phosphate and phosphoenolpyruvate: step 4/7.</text>
</comment>